<evidence type="ECO:0000256" key="1">
    <source>
        <dbReference type="ARBA" id="ARBA00022737"/>
    </source>
</evidence>
<feature type="repeat" description="PPR" evidence="2">
    <location>
        <begin position="160"/>
        <end position="194"/>
    </location>
</feature>
<dbReference type="PANTHER" id="PTHR47926:SF533">
    <property type="entry name" value="DYW DOMAIN-CONTAINING PROTEIN"/>
    <property type="match status" value="1"/>
</dbReference>
<sequence>MSALTQLPSPLSLTVSSLQTQQPTFQKQSPQPTTTTTVTTFTPISTKTLPKPRSESLSTASWIEALRSQTRSNHFRKAISTYIEITMAGEKPNNFAFPTVLKAVTGIQDLNCGEKIHAASVKLGYSKSSVTVANTLINMYGKCGDIRDVFKVFDRIPQRDQVSWNSMISALCQFEEWELALEAFRMMQSERVELSSFTLVSVALACSNCMMGCVLASKFMGRVDDSKAIFELYGDRDMVSWNTMISSFSQSDRFNEALTFLRLMVLEGIKPDGVAIASVLPACSHLEFALVDMYCNCKEVDSGRNIFHGILERRLGLWNAMIAGYAQNSFNDKALILFMQMVEVSGLFPNTTTMASALPACVDCEAFSDKEGMHGYVVKLGFGTDRYVQNALMDMYCRMGKKEVSKYIQQHGD</sequence>
<gene>
    <name evidence="4" type="ORF">TEA_018814</name>
</gene>
<comment type="caution">
    <text evidence="4">The sequence shown here is derived from an EMBL/GenBank/DDBJ whole genome shotgun (WGS) entry which is preliminary data.</text>
</comment>
<evidence type="ECO:0000313" key="5">
    <source>
        <dbReference type="Proteomes" id="UP000306102"/>
    </source>
</evidence>
<dbReference type="EMBL" id="SDRB02010807">
    <property type="protein sequence ID" value="THG04174.1"/>
    <property type="molecule type" value="Genomic_DNA"/>
</dbReference>
<dbReference type="PANTHER" id="PTHR47926">
    <property type="entry name" value="PENTATRICOPEPTIDE REPEAT-CONTAINING PROTEIN"/>
    <property type="match status" value="1"/>
</dbReference>
<feature type="repeat" description="PPR" evidence="2">
    <location>
        <begin position="237"/>
        <end position="271"/>
    </location>
</feature>
<dbReference type="NCBIfam" id="TIGR00756">
    <property type="entry name" value="PPR"/>
    <property type="match status" value="3"/>
</dbReference>
<evidence type="ECO:0000256" key="2">
    <source>
        <dbReference type="PROSITE-ProRule" id="PRU00708"/>
    </source>
</evidence>
<feature type="region of interest" description="Disordered" evidence="3">
    <location>
        <begin position="18"/>
        <end position="38"/>
    </location>
</feature>
<protein>
    <recommendedName>
        <fullName evidence="6">Pentacotripeptide-repeat region of PRORP domain-containing protein</fullName>
    </recommendedName>
</protein>
<dbReference type="FunFam" id="1.25.40.10:FF:000733">
    <property type="entry name" value="Pentatricopeptide repeat-containing protein, chloroplastic"/>
    <property type="match status" value="1"/>
</dbReference>
<keyword evidence="5" id="KW-1185">Reference proteome</keyword>
<dbReference type="InterPro" id="IPR002885">
    <property type="entry name" value="PPR_rpt"/>
</dbReference>
<evidence type="ECO:0008006" key="6">
    <source>
        <dbReference type="Google" id="ProtNLM"/>
    </source>
</evidence>
<evidence type="ECO:0000313" key="4">
    <source>
        <dbReference type="EMBL" id="THG04174.1"/>
    </source>
</evidence>
<dbReference type="InterPro" id="IPR011990">
    <property type="entry name" value="TPR-like_helical_dom_sf"/>
</dbReference>
<dbReference type="InterPro" id="IPR046960">
    <property type="entry name" value="PPR_At4g14850-like_plant"/>
</dbReference>
<organism evidence="4 5">
    <name type="scientific">Camellia sinensis var. sinensis</name>
    <name type="common">China tea</name>
    <dbReference type="NCBI Taxonomy" id="542762"/>
    <lineage>
        <taxon>Eukaryota</taxon>
        <taxon>Viridiplantae</taxon>
        <taxon>Streptophyta</taxon>
        <taxon>Embryophyta</taxon>
        <taxon>Tracheophyta</taxon>
        <taxon>Spermatophyta</taxon>
        <taxon>Magnoliopsida</taxon>
        <taxon>eudicotyledons</taxon>
        <taxon>Gunneridae</taxon>
        <taxon>Pentapetalae</taxon>
        <taxon>asterids</taxon>
        <taxon>Ericales</taxon>
        <taxon>Theaceae</taxon>
        <taxon>Camellia</taxon>
    </lineage>
</organism>
<dbReference type="Pfam" id="PF13041">
    <property type="entry name" value="PPR_2"/>
    <property type="match status" value="2"/>
</dbReference>
<dbReference type="AlphaFoldDB" id="A0A4S4DNK2"/>
<dbReference type="Gene3D" id="1.25.40.10">
    <property type="entry name" value="Tetratricopeptide repeat domain"/>
    <property type="match status" value="3"/>
</dbReference>
<evidence type="ECO:0000256" key="3">
    <source>
        <dbReference type="SAM" id="MobiDB-lite"/>
    </source>
</evidence>
<dbReference type="GO" id="GO:0003723">
    <property type="term" value="F:RNA binding"/>
    <property type="evidence" value="ECO:0007669"/>
    <property type="project" value="InterPro"/>
</dbReference>
<keyword evidence="1" id="KW-0677">Repeat</keyword>
<dbReference type="Proteomes" id="UP000306102">
    <property type="component" value="Unassembled WGS sequence"/>
</dbReference>
<name>A0A4S4DNK2_CAMSN</name>
<proteinExistence type="predicted"/>
<dbReference type="Pfam" id="PF01535">
    <property type="entry name" value="PPR"/>
    <property type="match status" value="2"/>
</dbReference>
<dbReference type="PROSITE" id="PS51375">
    <property type="entry name" value="PPR"/>
    <property type="match status" value="2"/>
</dbReference>
<dbReference type="GO" id="GO:0009451">
    <property type="term" value="P:RNA modification"/>
    <property type="evidence" value="ECO:0007669"/>
    <property type="project" value="InterPro"/>
</dbReference>
<accession>A0A4S4DNK2</accession>
<reference evidence="4 5" key="1">
    <citation type="journal article" date="2018" name="Proc. Natl. Acad. Sci. U.S.A.">
        <title>Draft genome sequence of Camellia sinensis var. sinensis provides insights into the evolution of the tea genome and tea quality.</title>
        <authorList>
            <person name="Wei C."/>
            <person name="Yang H."/>
            <person name="Wang S."/>
            <person name="Zhao J."/>
            <person name="Liu C."/>
            <person name="Gao L."/>
            <person name="Xia E."/>
            <person name="Lu Y."/>
            <person name="Tai Y."/>
            <person name="She G."/>
            <person name="Sun J."/>
            <person name="Cao H."/>
            <person name="Tong W."/>
            <person name="Gao Q."/>
            <person name="Li Y."/>
            <person name="Deng W."/>
            <person name="Jiang X."/>
            <person name="Wang W."/>
            <person name="Chen Q."/>
            <person name="Zhang S."/>
            <person name="Li H."/>
            <person name="Wu J."/>
            <person name="Wang P."/>
            <person name="Li P."/>
            <person name="Shi C."/>
            <person name="Zheng F."/>
            <person name="Jian J."/>
            <person name="Huang B."/>
            <person name="Shan D."/>
            <person name="Shi M."/>
            <person name="Fang C."/>
            <person name="Yue Y."/>
            <person name="Li F."/>
            <person name="Li D."/>
            <person name="Wei S."/>
            <person name="Han B."/>
            <person name="Jiang C."/>
            <person name="Yin Y."/>
            <person name="Xia T."/>
            <person name="Zhang Z."/>
            <person name="Bennetzen J.L."/>
            <person name="Zhao S."/>
            <person name="Wan X."/>
        </authorList>
    </citation>
    <scope>NUCLEOTIDE SEQUENCE [LARGE SCALE GENOMIC DNA]</scope>
    <source>
        <strain evidence="5">cv. Shuchazao</strain>
        <tissue evidence="4">Leaf</tissue>
    </source>
</reference>